<dbReference type="Proteomes" id="UP000260644">
    <property type="component" value="Unassembled WGS sequence"/>
</dbReference>
<feature type="domain" description="Glycosyl hydrolase family 95 catalytic" evidence="2">
    <location>
        <begin position="276"/>
        <end position="634"/>
    </location>
</feature>
<comment type="caution">
    <text evidence="3">The sequence shown here is derived from an EMBL/GenBank/DDBJ whole genome shotgun (WGS) entry which is preliminary data.</text>
</comment>
<name>A0A3E1Y5D4_9BACT</name>
<dbReference type="EMBL" id="QPMM01000011">
    <property type="protein sequence ID" value="RFS19945.1"/>
    <property type="molecule type" value="Genomic_DNA"/>
</dbReference>
<keyword evidence="1" id="KW-0732">Signal</keyword>
<dbReference type="PANTHER" id="PTHR31084">
    <property type="entry name" value="ALPHA-L-FUCOSIDASE 2"/>
    <property type="match status" value="1"/>
</dbReference>
<evidence type="ECO:0000313" key="4">
    <source>
        <dbReference type="Proteomes" id="UP000260644"/>
    </source>
</evidence>
<dbReference type="InterPro" id="IPR054363">
    <property type="entry name" value="GH95_cat"/>
</dbReference>
<feature type="chain" id="PRO_5017746863" description="Glycosyl hydrolase family 95 catalytic domain-containing protein" evidence="1">
    <location>
        <begin position="26"/>
        <end position="732"/>
    </location>
</feature>
<evidence type="ECO:0000256" key="1">
    <source>
        <dbReference type="SAM" id="SignalP"/>
    </source>
</evidence>
<dbReference type="InterPro" id="IPR008928">
    <property type="entry name" value="6-hairpin_glycosidase_sf"/>
</dbReference>
<dbReference type="Pfam" id="PF22124">
    <property type="entry name" value="Glyco_hydro_95_cat"/>
    <property type="match status" value="1"/>
</dbReference>
<dbReference type="Gene3D" id="1.50.10.10">
    <property type="match status" value="1"/>
</dbReference>
<evidence type="ECO:0000259" key="2">
    <source>
        <dbReference type="Pfam" id="PF22124"/>
    </source>
</evidence>
<dbReference type="SUPFAM" id="SSF48208">
    <property type="entry name" value="Six-hairpin glycosidases"/>
    <property type="match status" value="1"/>
</dbReference>
<dbReference type="RefSeq" id="WP_116977506.1">
    <property type="nucleotide sequence ID" value="NZ_QPMM01000011.1"/>
</dbReference>
<protein>
    <recommendedName>
        <fullName evidence="2">Glycosyl hydrolase family 95 catalytic domain-containing protein</fullName>
    </recommendedName>
</protein>
<dbReference type="InterPro" id="IPR012341">
    <property type="entry name" value="6hp_glycosidase-like_sf"/>
</dbReference>
<dbReference type="PANTHER" id="PTHR31084:SF0">
    <property type="entry name" value="ALPHA-L-FUCOSIDASE 2"/>
    <property type="match status" value="1"/>
</dbReference>
<dbReference type="OrthoDB" id="9768507at2"/>
<dbReference type="AlphaFoldDB" id="A0A3E1Y5D4"/>
<dbReference type="GO" id="GO:0004560">
    <property type="term" value="F:alpha-L-fucosidase activity"/>
    <property type="evidence" value="ECO:0007669"/>
    <property type="project" value="TreeGrafter"/>
</dbReference>
<organism evidence="3 4">
    <name type="scientific">Chitinophaga silvatica</name>
    <dbReference type="NCBI Taxonomy" id="2282649"/>
    <lineage>
        <taxon>Bacteria</taxon>
        <taxon>Pseudomonadati</taxon>
        <taxon>Bacteroidota</taxon>
        <taxon>Chitinophagia</taxon>
        <taxon>Chitinophagales</taxon>
        <taxon>Chitinophagaceae</taxon>
        <taxon>Chitinophaga</taxon>
    </lineage>
</organism>
<feature type="signal peptide" evidence="1">
    <location>
        <begin position="1"/>
        <end position="25"/>
    </location>
</feature>
<keyword evidence="4" id="KW-1185">Reference proteome</keyword>
<gene>
    <name evidence="3" type="ORF">DVR12_19640</name>
</gene>
<dbReference type="GO" id="GO:0005975">
    <property type="term" value="P:carbohydrate metabolic process"/>
    <property type="evidence" value="ECO:0007669"/>
    <property type="project" value="InterPro"/>
</dbReference>
<reference evidence="3 4" key="1">
    <citation type="submission" date="2018-07" db="EMBL/GenBank/DDBJ databases">
        <title>Chitinophaga K2CV101002-2 sp. nov., isolated from a monsoon evergreen broad-leaved forest soil.</title>
        <authorList>
            <person name="Lv Y."/>
        </authorList>
    </citation>
    <scope>NUCLEOTIDE SEQUENCE [LARGE SCALE GENOMIC DNA]</scope>
    <source>
        <strain evidence="3 4">GDMCC 1.1288</strain>
    </source>
</reference>
<proteinExistence type="predicted"/>
<accession>A0A3E1Y5D4</accession>
<sequence length="732" mass="83483">MNRTSKLKRLGIAFVCFLFPLQMFSQENFVPPYKNTWTSAPHNIPSRSSTDAPLMGNGDLLTTVGYKPNNLRFYISKNDFGRWRSKYGHGEKEFDLAGSRLVAHIDINFHEKASNFSASQNIGNGQTEMQIGRNISVNSWVSATQNLIFMQVTALNEDAVVSVNLGAPKNELAKIANGQWKNTEWQTRSFEEDVDIPASATIAVKTLNYDNTSEIQIKKQQPLLLVIAVESNFSQKNTFEYIKNKISGITEKSISSLLQQHNEWWNQYWQKSSVVLNDSVVMKSYYQGLYTMAACSRDPNFPPGLFGWITNDSPLWNNDYHLNYNFEAPFYSLYAANRLEQALPYDAPILAFMPRGEWYAENVTHTRGVLYPVGIGPMGIEVTRQLDTFYTSLHPEGIEKGGMFWQQRSNAAYALLNMGQYWYSTYDTAYARKIYPYALAVAEFWEDYLKFEDGRYVIYNDAIHEGSGHDTNPILSLGLVRYVFNLMIDMNRNMHFNTKEVEKWEHILNHISQFPTQVRNGRNVFRYTEKGMDWNSGNGLGIQHIYPVNAITLDSDAELLLLSRNTIDEMRRWNDQNTSNSFYMAAIRVGYSKDTIYNKLHDYIANSYPNGFMINNVHGVENSCVVTNAINEMLCMSVGNVIRLFPSLPSKIDASFSRLRAYGAFLVSAKRKAGNISDVEIISEKGKPLTLLNPWGNKKVKVYRDGKPIGFMVGERLTIATRAGEKVRIMPQ</sequence>
<evidence type="ECO:0000313" key="3">
    <source>
        <dbReference type="EMBL" id="RFS19945.1"/>
    </source>
</evidence>